<proteinExistence type="predicted"/>
<dbReference type="Proteomes" id="UP001454036">
    <property type="component" value="Unassembled WGS sequence"/>
</dbReference>
<comment type="caution">
    <text evidence="4">The sequence shown here is derived from an EMBL/GenBank/DDBJ whole genome shotgun (WGS) entry which is preliminary data.</text>
</comment>
<dbReference type="Gene3D" id="3.10.450.10">
    <property type="match status" value="1"/>
</dbReference>
<keyword evidence="5" id="KW-1185">Reference proteome</keyword>
<evidence type="ECO:0000256" key="1">
    <source>
        <dbReference type="ARBA" id="ARBA00022690"/>
    </source>
</evidence>
<dbReference type="EMBL" id="BAABME010007270">
    <property type="protein sequence ID" value="GAA0170497.1"/>
    <property type="molecule type" value="Genomic_DNA"/>
</dbReference>
<sequence length="232" mass="26850">MSSTNITERKRLCDLIVGEREERRIWVEENFGDKDADEFGWVHNEQFDKVKEVTSPKRADPDCHQPVFIFHRVPFALAYPTAKDSVARIKADVEDTDDDDDDDLPRQWRPRQWSNVENWNTDENKYGNLKSCAVLALDDYNQQEGTNYEFIEIQKVGWQPVSGTKYEIFFQARKSAGAMNSEDVDPFAAHVVNRITMDGCINKVVAVRKKKDGCTWLSGTLTQPTNYPRPRR</sequence>
<evidence type="ECO:0000313" key="5">
    <source>
        <dbReference type="Proteomes" id="UP001454036"/>
    </source>
</evidence>
<keyword evidence="1" id="KW-0646">Protease inhibitor</keyword>
<gene>
    <name evidence="4" type="ORF">LIER_24740</name>
</gene>
<dbReference type="InterPro" id="IPR000010">
    <property type="entry name" value="Cystatin_dom"/>
</dbReference>
<reference evidence="4 5" key="1">
    <citation type="submission" date="2024-01" db="EMBL/GenBank/DDBJ databases">
        <title>The complete chloroplast genome sequence of Lithospermum erythrorhizon: insights into the phylogenetic relationship among Boraginaceae species and the maternal lineages of purple gromwells.</title>
        <authorList>
            <person name="Okada T."/>
            <person name="Watanabe K."/>
        </authorList>
    </citation>
    <scope>NUCLEOTIDE SEQUENCE [LARGE SCALE GENOMIC DNA]</scope>
</reference>
<name>A0AAV3R251_LITER</name>
<dbReference type="Pfam" id="PF00031">
    <property type="entry name" value="Cystatin"/>
    <property type="match status" value="1"/>
</dbReference>
<dbReference type="SUPFAM" id="SSF54403">
    <property type="entry name" value="Cystatin/monellin"/>
    <property type="match status" value="1"/>
</dbReference>
<dbReference type="AlphaFoldDB" id="A0AAV3R251"/>
<evidence type="ECO:0000256" key="2">
    <source>
        <dbReference type="ARBA" id="ARBA00022704"/>
    </source>
</evidence>
<organism evidence="4 5">
    <name type="scientific">Lithospermum erythrorhizon</name>
    <name type="common">Purple gromwell</name>
    <name type="synonym">Lithospermum officinale var. erythrorhizon</name>
    <dbReference type="NCBI Taxonomy" id="34254"/>
    <lineage>
        <taxon>Eukaryota</taxon>
        <taxon>Viridiplantae</taxon>
        <taxon>Streptophyta</taxon>
        <taxon>Embryophyta</taxon>
        <taxon>Tracheophyta</taxon>
        <taxon>Spermatophyta</taxon>
        <taxon>Magnoliopsida</taxon>
        <taxon>eudicotyledons</taxon>
        <taxon>Gunneridae</taxon>
        <taxon>Pentapetalae</taxon>
        <taxon>asterids</taxon>
        <taxon>lamiids</taxon>
        <taxon>Boraginales</taxon>
        <taxon>Boraginaceae</taxon>
        <taxon>Boraginoideae</taxon>
        <taxon>Lithospermeae</taxon>
        <taxon>Lithospermum</taxon>
    </lineage>
</organism>
<dbReference type="GO" id="GO:0004869">
    <property type="term" value="F:cysteine-type endopeptidase inhibitor activity"/>
    <property type="evidence" value="ECO:0007669"/>
    <property type="project" value="UniProtKB-KW"/>
</dbReference>
<protein>
    <recommendedName>
        <fullName evidence="3">Cystatin domain-containing protein</fullName>
    </recommendedName>
</protein>
<keyword evidence="2" id="KW-0789">Thiol protease inhibitor</keyword>
<accession>A0AAV3R251</accession>
<evidence type="ECO:0000259" key="3">
    <source>
        <dbReference type="Pfam" id="PF00031"/>
    </source>
</evidence>
<evidence type="ECO:0000313" key="4">
    <source>
        <dbReference type="EMBL" id="GAA0170497.1"/>
    </source>
</evidence>
<dbReference type="InterPro" id="IPR046350">
    <property type="entry name" value="Cystatin_sf"/>
</dbReference>
<feature type="domain" description="Cystatin" evidence="3">
    <location>
        <begin position="128"/>
        <end position="178"/>
    </location>
</feature>